<organism evidence="1 2">
    <name type="scientific">Galdieria partita</name>
    <dbReference type="NCBI Taxonomy" id="83374"/>
    <lineage>
        <taxon>Eukaryota</taxon>
        <taxon>Rhodophyta</taxon>
        <taxon>Bangiophyceae</taxon>
        <taxon>Galdieriales</taxon>
        <taxon>Galdieriaceae</taxon>
        <taxon>Galdieria</taxon>
    </lineage>
</organism>
<reference evidence="1" key="2">
    <citation type="submission" date="2022-01" db="EMBL/GenBank/DDBJ databases">
        <authorList>
            <person name="Hirooka S."/>
            <person name="Miyagishima S.Y."/>
        </authorList>
    </citation>
    <scope>NUCLEOTIDE SEQUENCE</scope>
    <source>
        <strain evidence="1">NBRC 102759</strain>
    </source>
</reference>
<gene>
    <name evidence="1" type="ORF">GpartN1_g7311.t1</name>
</gene>
<keyword evidence="2" id="KW-1185">Reference proteome</keyword>
<reference evidence="1" key="1">
    <citation type="journal article" date="2022" name="Proc. Natl. Acad. Sci. U.S.A.">
        <title>Life cycle and functional genomics of the unicellular red alga Galdieria for elucidating algal and plant evolution and industrial use.</title>
        <authorList>
            <person name="Hirooka S."/>
            <person name="Itabashi T."/>
            <person name="Ichinose T.M."/>
            <person name="Onuma R."/>
            <person name="Fujiwara T."/>
            <person name="Yamashita S."/>
            <person name="Jong L.W."/>
            <person name="Tomita R."/>
            <person name="Iwane A.H."/>
            <person name="Miyagishima S.Y."/>
        </authorList>
    </citation>
    <scope>NUCLEOTIDE SEQUENCE</scope>
    <source>
        <strain evidence="1">NBRC 102759</strain>
    </source>
</reference>
<name>A0A9C7UUH0_9RHOD</name>
<evidence type="ECO:0000313" key="2">
    <source>
        <dbReference type="Proteomes" id="UP001061958"/>
    </source>
</evidence>
<dbReference type="EMBL" id="BQMJ01000070">
    <property type="protein sequence ID" value="GJQ15520.1"/>
    <property type="molecule type" value="Genomic_DNA"/>
</dbReference>
<evidence type="ECO:0000313" key="1">
    <source>
        <dbReference type="EMBL" id="GJQ15520.1"/>
    </source>
</evidence>
<dbReference type="AlphaFoldDB" id="A0A9C7UUH0"/>
<sequence length="189" mass="21850">MEESVNSATDTFARFYNQGLREGIMEAQENLTKLGYWEGLNSGNAVTKLLNKYTSALLVLESLNKRRLLWIEEKSSFRGQQIIETRKLLEDLLHKYESTLLELGSKYVEKAQQKSYLSEENPQVEEISSLEELKKSLFCELEYHKNDILRESLDGIHQLVNSVDEPVKSLLRRLFVKELGDSSGKFLQE</sequence>
<accession>A0A9C7UUH0</accession>
<proteinExistence type="predicted"/>
<dbReference type="Proteomes" id="UP001061958">
    <property type="component" value="Unassembled WGS sequence"/>
</dbReference>
<protein>
    <submittedName>
        <fullName evidence="1">Uncharacterized protein</fullName>
    </submittedName>
</protein>
<comment type="caution">
    <text evidence="1">The sequence shown here is derived from an EMBL/GenBank/DDBJ whole genome shotgun (WGS) entry which is preliminary data.</text>
</comment>
<dbReference type="OrthoDB" id="10423160at2759"/>